<keyword evidence="2" id="KW-0472">Membrane</keyword>
<dbReference type="AlphaFoldDB" id="A0A1H8JLT2"/>
<evidence type="ECO:0000256" key="1">
    <source>
        <dbReference type="SAM" id="MobiDB-lite"/>
    </source>
</evidence>
<evidence type="ECO:0000313" key="4">
    <source>
        <dbReference type="Proteomes" id="UP000181951"/>
    </source>
</evidence>
<gene>
    <name evidence="3" type="ORF">SAMN05216267_1010196</name>
</gene>
<proteinExistence type="predicted"/>
<dbReference type="STRING" id="310780.SAMN05216267_1010196"/>
<evidence type="ECO:0000313" key="3">
    <source>
        <dbReference type="EMBL" id="SEN81700.1"/>
    </source>
</evidence>
<keyword evidence="2" id="KW-0812">Transmembrane</keyword>
<organism evidence="3 4">
    <name type="scientific">Actinacidiphila rubida</name>
    <dbReference type="NCBI Taxonomy" id="310780"/>
    <lineage>
        <taxon>Bacteria</taxon>
        <taxon>Bacillati</taxon>
        <taxon>Actinomycetota</taxon>
        <taxon>Actinomycetes</taxon>
        <taxon>Kitasatosporales</taxon>
        <taxon>Streptomycetaceae</taxon>
        <taxon>Actinacidiphila</taxon>
    </lineage>
</organism>
<evidence type="ECO:0000256" key="2">
    <source>
        <dbReference type="SAM" id="Phobius"/>
    </source>
</evidence>
<feature type="region of interest" description="Disordered" evidence="1">
    <location>
        <begin position="270"/>
        <end position="301"/>
    </location>
</feature>
<feature type="transmembrane region" description="Helical" evidence="2">
    <location>
        <begin position="60"/>
        <end position="80"/>
    </location>
</feature>
<keyword evidence="2" id="KW-1133">Transmembrane helix</keyword>
<protein>
    <submittedName>
        <fullName evidence="3">Uncharacterized protein</fullName>
    </submittedName>
</protein>
<reference evidence="3 4" key="1">
    <citation type="submission" date="2016-10" db="EMBL/GenBank/DDBJ databases">
        <authorList>
            <person name="de Groot N.N."/>
        </authorList>
    </citation>
    <scope>NUCLEOTIDE SEQUENCE [LARGE SCALE GENOMIC DNA]</scope>
    <source>
        <strain evidence="3 4">CGMCC 4.2026</strain>
    </source>
</reference>
<name>A0A1H8JLT2_9ACTN</name>
<dbReference type="EMBL" id="FODD01000010">
    <property type="protein sequence ID" value="SEN81700.1"/>
    <property type="molecule type" value="Genomic_DNA"/>
</dbReference>
<accession>A0A1H8JLT2</accession>
<dbReference type="RefSeq" id="WP_069463119.1">
    <property type="nucleotide sequence ID" value="NZ_FODD01000010.1"/>
</dbReference>
<feature type="compositionally biased region" description="Basic and acidic residues" evidence="1">
    <location>
        <begin position="292"/>
        <end position="301"/>
    </location>
</feature>
<dbReference type="Proteomes" id="UP000181951">
    <property type="component" value="Unassembled WGS sequence"/>
</dbReference>
<keyword evidence="4" id="KW-1185">Reference proteome</keyword>
<sequence length="301" mass="30667">MSEQPEYSPAAGSGERDEAVEAAAFLHALHRAADGFPPADSRALVSAGYSRGRTLRRRRAAVVTAGAAVLALAGTGGVLATASGHAAPGAAHDVTAASAPSRSATAGAHAVDTSASARPISARQMEDLLASMLPPGSISGRDGRGTDDELPPYAHVVFDDGHGASAIEAIVETDGAAGADCTADLPPGDSCTQTQVHGGVLTVMKTYEYPDHRADTKDWIADFRTPDGTLVEISEWNAPAEKGAPVTRPEPPLSAARLGAVATNPAWRRVAAAERASTPKDSAHATAGTGTGRRDEVALDV</sequence>